<keyword evidence="1" id="KW-1133">Transmembrane helix</keyword>
<feature type="transmembrane region" description="Helical" evidence="1">
    <location>
        <begin position="412"/>
        <end position="431"/>
    </location>
</feature>
<comment type="caution">
    <text evidence="2">The sequence shown here is derived from an EMBL/GenBank/DDBJ whole genome shotgun (WGS) entry which is preliminary data.</text>
</comment>
<reference evidence="2 3" key="1">
    <citation type="submission" date="2019-12" db="EMBL/GenBank/DDBJ databases">
        <authorList>
            <person name="Huq M.A."/>
        </authorList>
    </citation>
    <scope>NUCLEOTIDE SEQUENCE [LARGE SCALE GENOMIC DNA]</scope>
    <source>
        <strain evidence="2 3">MAH-18</strain>
    </source>
</reference>
<protein>
    <recommendedName>
        <fullName evidence="4">Integral membrane protein</fullName>
    </recommendedName>
</protein>
<dbReference type="AlphaFoldDB" id="A0A6L6XT32"/>
<keyword evidence="1" id="KW-0812">Transmembrane</keyword>
<sequence length="452" mass="48200">MTEPQQSEVEELRAEVERLRAQVDAAPPTVPLPVQQPDRTGWWRPVVATVLVVVIAILTPLGVIARWAHNEVADTDRYVESIAPLADDPDVQAAVTDRVTSEITTRLQVQAVTQEAIDALKDRGLPPLAATSLAALSGPLADSIESFIHDQVAALVESDQFEDAWIEANRQAHTQLVAVLTGKDSDLVEISNNAVSVNLATVIDAVKQRLIDRGFTLAQRLPPVDAQFTIFQSDDITKAQNAFRLLSALNTLLPILLLVLLAVAVGVARNRRTTLIAAMLAVAASMLLLGVALNAFRMVYLDAIPTDQIPVDAAAAIYDTLVWFIRLNLRAILVLSLAIAFVGWISGPGRAAVTLRRGTSGAIGRARQGGERIGVNTGAFGEFLGTYKVAIRGGVLGLALIVYAMADHPTGGFTLWLVVIAAVILLVVELLSRPPTAATEPEAADPPPPASP</sequence>
<feature type="transmembrane region" description="Helical" evidence="1">
    <location>
        <begin position="245"/>
        <end position="268"/>
    </location>
</feature>
<keyword evidence="1" id="KW-0472">Membrane</keyword>
<keyword evidence="3" id="KW-1185">Reference proteome</keyword>
<dbReference type="EMBL" id="WSEK01000004">
    <property type="protein sequence ID" value="MVQ49962.1"/>
    <property type="molecule type" value="Genomic_DNA"/>
</dbReference>
<feature type="transmembrane region" description="Helical" evidence="1">
    <location>
        <begin position="389"/>
        <end position="406"/>
    </location>
</feature>
<accession>A0A6L6XT32</accession>
<gene>
    <name evidence="2" type="ORF">GON03_12280</name>
</gene>
<organism evidence="2 3">
    <name type="scientific">Nocardioides agri</name>
    <dbReference type="NCBI Taxonomy" id="2682843"/>
    <lineage>
        <taxon>Bacteria</taxon>
        <taxon>Bacillati</taxon>
        <taxon>Actinomycetota</taxon>
        <taxon>Actinomycetes</taxon>
        <taxon>Propionibacteriales</taxon>
        <taxon>Nocardioidaceae</taxon>
        <taxon>Nocardioides</taxon>
    </lineage>
</organism>
<evidence type="ECO:0000313" key="2">
    <source>
        <dbReference type="EMBL" id="MVQ49962.1"/>
    </source>
</evidence>
<proteinExistence type="predicted"/>
<feature type="transmembrane region" description="Helical" evidence="1">
    <location>
        <begin position="327"/>
        <end position="347"/>
    </location>
</feature>
<feature type="transmembrane region" description="Helical" evidence="1">
    <location>
        <begin position="46"/>
        <end position="68"/>
    </location>
</feature>
<name>A0A6L6XT32_9ACTN</name>
<evidence type="ECO:0000313" key="3">
    <source>
        <dbReference type="Proteomes" id="UP000473525"/>
    </source>
</evidence>
<feature type="transmembrane region" description="Helical" evidence="1">
    <location>
        <begin position="275"/>
        <end position="296"/>
    </location>
</feature>
<dbReference type="RefSeq" id="WP_157342790.1">
    <property type="nucleotide sequence ID" value="NZ_WSEK01000004.1"/>
</dbReference>
<evidence type="ECO:0000256" key="1">
    <source>
        <dbReference type="SAM" id="Phobius"/>
    </source>
</evidence>
<evidence type="ECO:0008006" key="4">
    <source>
        <dbReference type="Google" id="ProtNLM"/>
    </source>
</evidence>
<dbReference type="Proteomes" id="UP000473525">
    <property type="component" value="Unassembled WGS sequence"/>
</dbReference>